<comment type="caution">
    <text evidence="10">The sequence shown here is derived from an EMBL/GenBank/DDBJ whole genome shotgun (WGS) entry which is preliminary data.</text>
</comment>
<dbReference type="SUPFAM" id="SSF52540">
    <property type="entry name" value="P-loop containing nucleoside triphosphate hydrolases"/>
    <property type="match status" value="2"/>
</dbReference>
<dbReference type="InterPro" id="IPR050095">
    <property type="entry name" value="ECF_ABC_transporter_ATP-bd"/>
</dbReference>
<dbReference type="CDD" id="cd03225">
    <property type="entry name" value="ABC_cobalt_CbiO_domain1"/>
    <property type="match status" value="2"/>
</dbReference>
<dbReference type="SMART" id="SM00382">
    <property type="entry name" value="AAA"/>
    <property type="match status" value="2"/>
</dbReference>
<dbReference type="PROSITE" id="PS50893">
    <property type="entry name" value="ABC_TRANSPORTER_2"/>
    <property type="match status" value="2"/>
</dbReference>
<dbReference type="GO" id="GO:0005524">
    <property type="term" value="F:ATP binding"/>
    <property type="evidence" value="ECO:0007669"/>
    <property type="project" value="UniProtKB-KW"/>
</dbReference>
<keyword evidence="6 10" id="KW-0067">ATP-binding</keyword>
<protein>
    <submittedName>
        <fullName evidence="10">ABC transporter ATP-binding protein</fullName>
    </submittedName>
</protein>
<keyword evidence="11" id="KW-1185">Reference proteome</keyword>
<dbReference type="Gene3D" id="3.40.50.300">
    <property type="entry name" value="P-loop containing nucleotide triphosphate hydrolases"/>
    <property type="match status" value="2"/>
</dbReference>
<dbReference type="RefSeq" id="WP_376846551.1">
    <property type="nucleotide sequence ID" value="NZ_JBHSFW010000008.1"/>
</dbReference>
<accession>A0ABV9GN72</accession>
<evidence type="ECO:0000256" key="5">
    <source>
        <dbReference type="ARBA" id="ARBA00022741"/>
    </source>
</evidence>
<keyword evidence="3" id="KW-0813">Transport</keyword>
<dbReference type="InterPro" id="IPR017871">
    <property type="entry name" value="ABC_transporter-like_CS"/>
</dbReference>
<keyword evidence="4" id="KW-1003">Cell membrane</keyword>
<dbReference type="PROSITE" id="PS00211">
    <property type="entry name" value="ABC_TRANSPORTER_1"/>
    <property type="match status" value="1"/>
</dbReference>
<organism evidence="10 11">
    <name type="scientific">Camelliibacillus cellulosilyticus</name>
    <dbReference type="NCBI Taxonomy" id="2174486"/>
    <lineage>
        <taxon>Bacteria</taxon>
        <taxon>Bacillati</taxon>
        <taxon>Bacillota</taxon>
        <taxon>Bacilli</taxon>
        <taxon>Bacillales</taxon>
        <taxon>Sporolactobacillaceae</taxon>
        <taxon>Camelliibacillus</taxon>
    </lineage>
</organism>
<evidence type="ECO:0000256" key="3">
    <source>
        <dbReference type="ARBA" id="ARBA00022448"/>
    </source>
</evidence>
<evidence type="ECO:0000256" key="2">
    <source>
        <dbReference type="ARBA" id="ARBA00005417"/>
    </source>
</evidence>
<feature type="domain" description="ABC transporter" evidence="9">
    <location>
        <begin position="296"/>
        <end position="527"/>
    </location>
</feature>
<dbReference type="Proteomes" id="UP001596022">
    <property type="component" value="Unassembled WGS sequence"/>
</dbReference>
<evidence type="ECO:0000256" key="4">
    <source>
        <dbReference type="ARBA" id="ARBA00022475"/>
    </source>
</evidence>
<evidence type="ECO:0000256" key="7">
    <source>
        <dbReference type="ARBA" id="ARBA00022967"/>
    </source>
</evidence>
<dbReference type="InterPro" id="IPR015856">
    <property type="entry name" value="ABC_transpr_CbiO/EcfA_su"/>
</dbReference>
<evidence type="ECO:0000256" key="8">
    <source>
        <dbReference type="ARBA" id="ARBA00023136"/>
    </source>
</evidence>
<proteinExistence type="inferred from homology"/>
<feature type="domain" description="ABC transporter" evidence="9">
    <location>
        <begin position="4"/>
        <end position="245"/>
    </location>
</feature>
<dbReference type="Pfam" id="PF00005">
    <property type="entry name" value="ABC_tran"/>
    <property type="match status" value="2"/>
</dbReference>
<keyword evidence="8" id="KW-0472">Membrane</keyword>
<dbReference type="InterPro" id="IPR027417">
    <property type="entry name" value="P-loop_NTPase"/>
</dbReference>
<comment type="subcellular location">
    <subcellularLocation>
        <location evidence="1">Cell membrane</location>
        <topology evidence="1">Peripheral membrane protein</topology>
    </subcellularLocation>
</comment>
<dbReference type="InterPro" id="IPR003593">
    <property type="entry name" value="AAA+_ATPase"/>
</dbReference>
<evidence type="ECO:0000259" key="9">
    <source>
        <dbReference type="PROSITE" id="PS50893"/>
    </source>
</evidence>
<evidence type="ECO:0000313" key="11">
    <source>
        <dbReference type="Proteomes" id="UP001596022"/>
    </source>
</evidence>
<gene>
    <name evidence="10" type="ORF">ACFO4N_12115</name>
</gene>
<dbReference type="EMBL" id="JBHSFW010000008">
    <property type="protein sequence ID" value="MFC4619457.1"/>
    <property type="molecule type" value="Genomic_DNA"/>
</dbReference>
<dbReference type="PANTHER" id="PTHR43553">
    <property type="entry name" value="HEAVY METAL TRANSPORTER"/>
    <property type="match status" value="1"/>
</dbReference>
<keyword evidence="5" id="KW-0547">Nucleotide-binding</keyword>
<dbReference type="PANTHER" id="PTHR43553:SF27">
    <property type="entry name" value="ENERGY-COUPLING FACTOR TRANSPORTER ATP-BINDING PROTEIN ECFA2"/>
    <property type="match status" value="1"/>
</dbReference>
<sequence length="568" mass="62250">MSVIVAEELRYRYPNQTELALDHLSFQIEKGEFIGILGASGAGKSTLCQAMVGLIPHFHKGAYGGKMIVDGKLVRETEIWQLASHVGMVFQNPETQLSGAKLTVYEEVAFGLENLGIPRAEMRRRVDQSLNIMGIETIKDRNPYDLSGGQKQRVAIAGVLAMYPKIIIFDEPTSQLDPQGTNEVYQAIKTLSLEGMTVIVVEHNMEMLARYSDRLFLLAGGRLIDADRPSRLFARDDLEAYGVKRPLYTEALRKLGVTGGEVPVTLQDATRCLMRRPFHSIPAGQSTRPTVSEAQLIIKNVSYSYPSGTAVFRGINLALGSEATAVIGQNGAGKSTLMKLLKGLILPDDGEIWIDGVNSKETTAAKLSSKIGMVFQNPDDQIFKNTVFDEVAFGPRRLFDEKTAASQTLKALEQFGLTVKQKDNPFDLSFSERKRVAIASVLAMNPDVVIFDEPTLGQDAAGIETIKSIIQDLKSQGKQVLAILHDMDFATEMFDRIIVMAGGRILKDGQPRDVFADKQALATAHLEPPAMMPFAEALGIPDPILTLDELISIYRTPPINISNPDGGL</sequence>
<dbReference type="InterPro" id="IPR003439">
    <property type="entry name" value="ABC_transporter-like_ATP-bd"/>
</dbReference>
<name>A0ABV9GN72_9BACL</name>
<evidence type="ECO:0000313" key="10">
    <source>
        <dbReference type="EMBL" id="MFC4619457.1"/>
    </source>
</evidence>
<comment type="similarity">
    <text evidence="2">Belongs to the ABC transporter superfamily.</text>
</comment>
<keyword evidence="7" id="KW-1278">Translocase</keyword>
<reference evidence="11" key="1">
    <citation type="journal article" date="2019" name="Int. J. Syst. Evol. Microbiol.">
        <title>The Global Catalogue of Microorganisms (GCM) 10K type strain sequencing project: providing services to taxonomists for standard genome sequencing and annotation.</title>
        <authorList>
            <consortium name="The Broad Institute Genomics Platform"/>
            <consortium name="The Broad Institute Genome Sequencing Center for Infectious Disease"/>
            <person name="Wu L."/>
            <person name="Ma J."/>
        </authorList>
    </citation>
    <scope>NUCLEOTIDE SEQUENCE [LARGE SCALE GENOMIC DNA]</scope>
    <source>
        <strain evidence="11">CGMCC 1.16306</strain>
    </source>
</reference>
<evidence type="ECO:0000256" key="6">
    <source>
        <dbReference type="ARBA" id="ARBA00022840"/>
    </source>
</evidence>
<evidence type="ECO:0000256" key="1">
    <source>
        <dbReference type="ARBA" id="ARBA00004202"/>
    </source>
</evidence>
<dbReference type="NCBIfam" id="NF010167">
    <property type="entry name" value="PRK13648.1"/>
    <property type="match status" value="2"/>
</dbReference>